<keyword evidence="10" id="KW-1133">Transmembrane helix</keyword>
<dbReference type="PRINTS" id="PR00385">
    <property type="entry name" value="P450"/>
</dbReference>
<dbReference type="EMBL" id="JARJCW010000160">
    <property type="protein sequence ID" value="KAJ7189979.1"/>
    <property type="molecule type" value="Genomic_DNA"/>
</dbReference>
<dbReference type="CDD" id="cd11063">
    <property type="entry name" value="CYP52"/>
    <property type="match status" value="1"/>
</dbReference>
<feature type="binding site" description="axial binding residue" evidence="8">
    <location>
        <position position="512"/>
    </location>
    <ligand>
        <name>heme</name>
        <dbReference type="ChEBI" id="CHEBI:30413"/>
    </ligand>
    <ligandPart>
        <name>Fe</name>
        <dbReference type="ChEBI" id="CHEBI:18248"/>
    </ligandPart>
</feature>
<dbReference type="InterPro" id="IPR047146">
    <property type="entry name" value="Cyt_P450_E_CYP52_fungi"/>
</dbReference>
<name>A0AAD6XW11_9AGAR</name>
<dbReference type="InterPro" id="IPR036396">
    <property type="entry name" value="Cyt_P450_sf"/>
</dbReference>
<dbReference type="PROSITE" id="PS00086">
    <property type="entry name" value="CYTOCHROME_P450"/>
    <property type="match status" value="1"/>
</dbReference>
<comment type="cofactor">
    <cofactor evidence="1 8">
        <name>heme</name>
        <dbReference type="ChEBI" id="CHEBI:30413"/>
    </cofactor>
</comment>
<evidence type="ECO:0000256" key="3">
    <source>
        <dbReference type="ARBA" id="ARBA00022617"/>
    </source>
</evidence>
<dbReference type="PRINTS" id="PR00463">
    <property type="entry name" value="EP450I"/>
</dbReference>
<dbReference type="GO" id="GO:0004497">
    <property type="term" value="F:monooxygenase activity"/>
    <property type="evidence" value="ECO:0007669"/>
    <property type="project" value="UniProtKB-KW"/>
</dbReference>
<dbReference type="Pfam" id="PF00067">
    <property type="entry name" value="p450"/>
    <property type="match status" value="1"/>
</dbReference>
<proteinExistence type="inferred from homology"/>
<dbReference type="InterPro" id="IPR002401">
    <property type="entry name" value="Cyt_P450_E_grp-I"/>
</dbReference>
<accession>A0AAD6XW11</accession>
<keyword evidence="10" id="KW-0472">Membrane</keyword>
<keyword evidence="7 9" id="KW-0503">Monooxygenase</keyword>
<evidence type="ECO:0000256" key="7">
    <source>
        <dbReference type="ARBA" id="ARBA00023033"/>
    </source>
</evidence>
<dbReference type="InterPro" id="IPR017972">
    <property type="entry name" value="Cyt_P450_CS"/>
</dbReference>
<evidence type="ECO:0000256" key="1">
    <source>
        <dbReference type="ARBA" id="ARBA00001971"/>
    </source>
</evidence>
<feature type="transmembrane region" description="Helical" evidence="10">
    <location>
        <begin position="31"/>
        <end position="54"/>
    </location>
</feature>
<protein>
    <submittedName>
        <fullName evidence="11">Cytochrome P450 monooxygenase pc-1</fullName>
    </submittedName>
</protein>
<sequence length="586" mass="66178">MELTPGIRFLTRNLVVPSIFVLLAHRAATWLGFGVSLWTVLLASVVAPIAFAVARNVAIEIHHRREAERLGARLAPRIAGKWPGNFDFVSKLLYEAEHGYLGDEICEVVASLGPVVNIWPLWENLIFTTSPEHIQIILATDFSNYVKGHKFRNAMESVLGSGVFNSDGEMWSFHRSMTRPYFTRDRVQHFEIFERNAAKVINHIKHRMREGYAVDFQDLIGRFTMDAATEFLFGSCLNSLSAALPYPNNAAAGVAVQDSPHAQEASGFTRAFSEAISHIAFRERVGWIWPLYEVFADRTARPMSVVMKYLDPVIHDALERNRLGKEAGTTEERENSTLLDELIKSTSDLKVLKDEMRALPSSPLNILLAGRDTTMGVLTIAIYFLARHPNVTARLREEILSCVGLTNAPTYDDIKRMKYLRAVINETMRLYPPVETVNATTWPSPDPGKRPIYIPAGVKVPYSVMLMQRRTDLWGPDAGEFDPDRFLDERVQKYLVSNPFQFLPFNAGPRICLGQQFAYNEMSFVLTRLLQNFSSVSLDLEAFPPDGRVPADWKGKPGRKGIEQFRPRSHLTLHTRGGLWVKMAEA</sequence>
<keyword evidence="4 8" id="KW-0479">Metal-binding</keyword>
<comment type="caution">
    <text evidence="11">The sequence shown here is derived from an EMBL/GenBank/DDBJ whole genome shotgun (WGS) entry which is preliminary data.</text>
</comment>
<evidence type="ECO:0000256" key="5">
    <source>
        <dbReference type="ARBA" id="ARBA00023002"/>
    </source>
</evidence>
<evidence type="ECO:0000256" key="2">
    <source>
        <dbReference type="ARBA" id="ARBA00010617"/>
    </source>
</evidence>
<evidence type="ECO:0000256" key="6">
    <source>
        <dbReference type="ARBA" id="ARBA00023004"/>
    </source>
</evidence>
<dbReference type="AlphaFoldDB" id="A0AAD6XW11"/>
<keyword evidence="10" id="KW-0812">Transmembrane</keyword>
<comment type="similarity">
    <text evidence="2 9">Belongs to the cytochrome P450 family.</text>
</comment>
<dbReference type="Gene3D" id="1.10.630.10">
    <property type="entry name" value="Cytochrome P450"/>
    <property type="match status" value="1"/>
</dbReference>
<evidence type="ECO:0000256" key="9">
    <source>
        <dbReference type="RuleBase" id="RU000461"/>
    </source>
</evidence>
<gene>
    <name evidence="11" type="ORF">GGX14DRAFT_553187</name>
</gene>
<dbReference type="InterPro" id="IPR001128">
    <property type="entry name" value="Cyt_P450"/>
</dbReference>
<dbReference type="Proteomes" id="UP001219525">
    <property type="component" value="Unassembled WGS sequence"/>
</dbReference>
<organism evidence="11 12">
    <name type="scientific">Mycena pura</name>
    <dbReference type="NCBI Taxonomy" id="153505"/>
    <lineage>
        <taxon>Eukaryota</taxon>
        <taxon>Fungi</taxon>
        <taxon>Dikarya</taxon>
        <taxon>Basidiomycota</taxon>
        <taxon>Agaricomycotina</taxon>
        <taxon>Agaricomycetes</taxon>
        <taxon>Agaricomycetidae</taxon>
        <taxon>Agaricales</taxon>
        <taxon>Marasmiineae</taxon>
        <taxon>Mycenaceae</taxon>
        <taxon>Mycena</taxon>
    </lineage>
</organism>
<evidence type="ECO:0000313" key="11">
    <source>
        <dbReference type="EMBL" id="KAJ7189979.1"/>
    </source>
</evidence>
<keyword evidence="12" id="KW-1185">Reference proteome</keyword>
<dbReference type="SUPFAM" id="SSF48264">
    <property type="entry name" value="Cytochrome P450"/>
    <property type="match status" value="1"/>
</dbReference>
<evidence type="ECO:0000256" key="4">
    <source>
        <dbReference type="ARBA" id="ARBA00022723"/>
    </source>
</evidence>
<keyword evidence="6 8" id="KW-0408">Iron</keyword>
<evidence type="ECO:0000256" key="8">
    <source>
        <dbReference type="PIRSR" id="PIRSR602401-1"/>
    </source>
</evidence>
<dbReference type="PANTHER" id="PTHR24287:SF1">
    <property type="entry name" value="P450, PUTATIVE (EUROFUNG)-RELATED"/>
    <property type="match status" value="1"/>
</dbReference>
<keyword evidence="5 9" id="KW-0560">Oxidoreductase</keyword>
<dbReference type="GO" id="GO:0005506">
    <property type="term" value="F:iron ion binding"/>
    <property type="evidence" value="ECO:0007669"/>
    <property type="project" value="InterPro"/>
</dbReference>
<evidence type="ECO:0000313" key="12">
    <source>
        <dbReference type="Proteomes" id="UP001219525"/>
    </source>
</evidence>
<keyword evidence="3 8" id="KW-0349">Heme</keyword>
<dbReference type="GO" id="GO:0016705">
    <property type="term" value="F:oxidoreductase activity, acting on paired donors, with incorporation or reduction of molecular oxygen"/>
    <property type="evidence" value="ECO:0007669"/>
    <property type="project" value="InterPro"/>
</dbReference>
<evidence type="ECO:0000256" key="10">
    <source>
        <dbReference type="SAM" id="Phobius"/>
    </source>
</evidence>
<reference evidence="11" key="1">
    <citation type="submission" date="2023-03" db="EMBL/GenBank/DDBJ databases">
        <title>Massive genome expansion in bonnet fungi (Mycena s.s.) driven by repeated elements and novel gene families across ecological guilds.</title>
        <authorList>
            <consortium name="Lawrence Berkeley National Laboratory"/>
            <person name="Harder C.B."/>
            <person name="Miyauchi S."/>
            <person name="Viragh M."/>
            <person name="Kuo A."/>
            <person name="Thoen E."/>
            <person name="Andreopoulos B."/>
            <person name="Lu D."/>
            <person name="Skrede I."/>
            <person name="Drula E."/>
            <person name="Henrissat B."/>
            <person name="Morin E."/>
            <person name="Kohler A."/>
            <person name="Barry K."/>
            <person name="LaButti K."/>
            <person name="Morin E."/>
            <person name="Salamov A."/>
            <person name="Lipzen A."/>
            <person name="Mereny Z."/>
            <person name="Hegedus B."/>
            <person name="Baldrian P."/>
            <person name="Stursova M."/>
            <person name="Weitz H."/>
            <person name="Taylor A."/>
            <person name="Grigoriev I.V."/>
            <person name="Nagy L.G."/>
            <person name="Martin F."/>
            <person name="Kauserud H."/>
        </authorList>
    </citation>
    <scope>NUCLEOTIDE SEQUENCE</scope>
    <source>
        <strain evidence="11">9144</strain>
    </source>
</reference>
<dbReference type="PANTHER" id="PTHR24287">
    <property type="entry name" value="P450, PUTATIVE (EUROFUNG)-RELATED"/>
    <property type="match status" value="1"/>
</dbReference>
<dbReference type="GO" id="GO:0020037">
    <property type="term" value="F:heme binding"/>
    <property type="evidence" value="ECO:0007669"/>
    <property type="project" value="InterPro"/>
</dbReference>